<comment type="caution">
    <text evidence="2">The sequence shown here is derived from an EMBL/GenBank/DDBJ whole genome shotgun (WGS) entry which is preliminary data.</text>
</comment>
<feature type="coiled-coil region" evidence="1">
    <location>
        <begin position="342"/>
        <end position="369"/>
    </location>
</feature>
<evidence type="ECO:0000313" key="3">
    <source>
        <dbReference type="Proteomes" id="UP000182229"/>
    </source>
</evidence>
<dbReference type="AlphaFoldDB" id="A0A1L9B8E4"/>
<protein>
    <submittedName>
        <fullName evidence="2">Uncharacterized protein</fullName>
    </submittedName>
</protein>
<keyword evidence="1" id="KW-0175">Coiled coil</keyword>
<evidence type="ECO:0000256" key="1">
    <source>
        <dbReference type="SAM" id="Coils"/>
    </source>
</evidence>
<organism evidence="2 3">
    <name type="scientific">Cystobacter ferrugineus</name>
    <dbReference type="NCBI Taxonomy" id="83449"/>
    <lineage>
        <taxon>Bacteria</taxon>
        <taxon>Pseudomonadati</taxon>
        <taxon>Myxococcota</taxon>
        <taxon>Myxococcia</taxon>
        <taxon>Myxococcales</taxon>
        <taxon>Cystobacterineae</taxon>
        <taxon>Archangiaceae</taxon>
        <taxon>Cystobacter</taxon>
    </lineage>
</organism>
<proteinExistence type="predicted"/>
<dbReference type="Proteomes" id="UP000182229">
    <property type="component" value="Unassembled WGS sequence"/>
</dbReference>
<accession>A0A1L9B8E4</accession>
<reference evidence="2 3" key="2">
    <citation type="submission" date="2016-12" db="EMBL/GenBank/DDBJ databases">
        <title>Draft Genome Sequence of Cystobacter ferrugineus Strain Cbfe23.</title>
        <authorList>
            <person name="Akbar S."/>
            <person name="Dowd S.E."/>
            <person name="Stevens D.C."/>
        </authorList>
    </citation>
    <scope>NUCLEOTIDE SEQUENCE [LARGE SCALE GENOMIC DNA]</scope>
    <source>
        <strain evidence="2 3">Cbfe23</strain>
    </source>
</reference>
<sequence>MYKTLPWRTVLESNNAMVKSRPLTQGEWAGRYEEPPLRERTLQAKQEHEAHFKQALHAHQSDTWFYPALRRQTRGAYDVVLGWNHALVLRPLDLHLYAVEWILRYSADEQHRVHGGMGIDVHEAGTQGPWTVYAVRPKAVLRRVTTYNATSCSVSVLFPESGQGRMVISHIDATPPIPFGAALAWCEAHDEKVVHLERAGLTNTRAWRAFCSICPDTAEVAKFKDGVCLSDGTSPGSSSAYGSGRTISSLLLTRGKLIDHQVCPMEFNTQAGLVFERGRVPLFRVFLGSPPHLYPGLVPESVKRDIASVVAQYRRQQPLNELILRKQRELAALNSTFFDLQRRRKAEELGRQQREAEETLEELQFLLKDNAPLPLLPLLDDTHGHARLHQAICQRFADRPPLTELARTQPSAALTLAFHQALTEPESVASQMVGEEIRKYFRCVDFPLTPRLHQALWNLPR</sequence>
<dbReference type="EMBL" id="MPIN01000005">
    <property type="protein sequence ID" value="OJH38525.1"/>
    <property type="molecule type" value="Genomic_DNA"/>
</dbReference>
<keyword evidence="3" id="KW-1185">Reference proteome</keyword>
<reference evidence="3" key="1">
    <citation type="submission" date="2016-11" db="EMBL/GenBank/DDBJ databases">
        <authorList>
            <person name="Shukria A."/>
            <person name="Stevens D.C."/>
        </authorList>
    </citation>
    <scope>NUCLEOTIDE SEQUENCE [LARGE SCALE GENOMIC DNA]</scope>
    <source>
        <strain evidence="3">Cbfe23</strain>
    </source>
</reference>
<evidence type="ECO:0000313" key="2">
    <source>
        <dbReference type="EMBL" id="OJH38525.1"/>
    </source>
</evidence>
<gene>
    <name evidence="2" type="ORF">BON30_19940</name>
</gene>
<name>A0A1L9B8E4_9BACT</name>